<feature type="compositionally biased region" description="Pro residues" evidence="1">
    <location>
        <begin position="78"/>
        <end position="87"/>
    </location>
</feature>
<comment type="caution">
    <text evidence="2">The sequence shown here is derived from an EMBL/GenBank/DDBJ whole genome shotgun (WGS) entry which is preliminary data.</text>
</comment>
<name>A0AAN8LW47_9TELE</name>
<keyword evidence="3" id="KW-1185">Reference proteome</keyword>
<evidence type="ECO:0000313" key="3">
    <source>
        <dbReference type="Proteomes" id="UP001356427"/>
    </source>
</evidence>
<evidence type="ECO:0000256" key="1">
    <source>
        <dbReference type="SAM" id="MobiDB-lite"/>
    </source>
</evidence>
<protein>
    <submittedName>
        <fullName evidence="2">Uncharacterized protein</fullName>
    </submittedName>
</protein>
<feature type="region of interest" description="Disordered" evidence="1">
    <location>
        <begin position="68"/>
        <end position="87"/>
    </location>
</feature>
<evidence type="ECO:0000313" key="2">
    <source>
        <dbReference type="EMBL" id="KAK6319755.1"/>
    </source>
</evidence>
<sequence>MLQDGVVAEVVLVGGLDREGPLRSHPPHRLTHVECPHVLQLGQTNVQGTEVHLFCLCPHCSEPPWGVPGGGRSTGAPCPSPPASAAS</sequence>
<dbReference type="AlphaFoldDB" id="A0AAN8LW47"/>
<dbReference type="Proteomes" id="UP001356427">
    <property type="component" value="Unassembled WGS sequence"/>
</dbReference>
<dbReference type="EMBL" id="JAGTTL010000007">
    <property type="protein sequence ID" value="KAK6319755.1"/>
    <property type="molecule type" value="Genomic_DNA"/>
</dbReference>
<gene>
    <name evidence="2" type="ORF">J4Q44_G00088620</name>
</gene>
<accession>A0AAN8LW47</accession>
<organism evidence="2 3">
    <name type="scientific">Coregonus suidteri</name>
    <dbReference type="NCBI Taxonomy" id="861788"/>
    <lineage>
        <taxon>Eukaryota</taxon>
        <taxon>Metazoa</taxon>
        <taxon>Chordata</taxon>
        <taxon>Craniata</taxon>
        <taxon>Vertebrata</taxon>
        <taxon>Euteleostomi</taxon>
        <taxon>Actinopterygii</taxon>
        <taxon>Neopterygii</taxon>
        <taxon>Teleostei</taxon>
        <taxon>Protacanthopterygii</taxon>
        <taxon>Salmoniformes</taxon>
        <taxon>Salmonidae</taxon>
        <taxon>Coregoninae</taxon>
        <taxon>Coregonus</taxon>
    </lineage>
</organism>
<reference evidence="2 3" key="1">
    <citation type="submission" date="2021-04" db="EMBL/GenBank/DDBJ databases">
        <authorList>
            <person name="De Guttry C."/>
            <person name="Zahm M."/>
            <person name="Klopp C."/>
            <person name="Cabau C."/>
            <person name="Louis A."/>
            <person name="Berthelot C."/>
            <person name="Parey E."/>
            <person name="Roest Crollius H."/>
            <person name="Montfort J."/>
            <person name="Robinson-Rechavi M."/>
            <person name="Bucao C."/>
            <person name="Bouchez O."/>
            <person name="Gislard M."/>
            <person name="Lluch J."/>
            <person name="Milhes M."/>
            <person name="Lampietro C."/>
            <person name="Lopez Roques C."/>
            <person name="Donnadieu C."/>
            <person name="Braasch I."/>
            <person name="Desvignes T."/>
            <person name="Postlethwait J."/>
            <person name="Bobe J."/>
            <person name="Wedekind C."/>
            <person name="Guiguen Y."/>
        </authorList>
    </citation>
    <scope>NUCLEOTIDE SEQUENCE [LARGE SCALE GENOMIC DNA]</scope>
    <source>
        <strain evidence="2">Cs_M1</strain>
        <tissue evidence="2">Blood</tissue>
    </source>
</reference>
<proteinExistence type="predicted"/>